<dbReference type="EMBL" id="CABPRJ010001469">
    <property type="protein sequence ID" value="VVC38345.1"/>
    <property type="molecule type" value="Genomic_DNA"/>
</dbReference>
<organism evidence="1 2">
    <name type="scientific">Cinara cedri</name>
    <dbReference type="NCBI Taxonomy" id="506608"/>
    <lineage>
        <taxon>Eukaryota</taxon>
        <taxon>Metazoa</taxon>
        <taxon>Ecdysozoa</taxon>
        <taxon>Arthropoda</taxon>
        <taxon>Hexapoda</taxon>
        <taxon>Insecta</taxon>
        <taxon>Pterygota</taxon>
        <taxon>Neoptera</taxon>
        <taxon>Paraneoptera</taxon>
        <taxon>Hemiptera</taxon>
        <taxon>Sternorrhyncha</taxon>
        <taxon>Aphidomorpha</taxon>
        <taxon>Aphidoidea</taxon>
        <taxon>Aphididae</taxon>
        <taxon>Lachninae</taxon>
        <taxon>Cinara</taxon>
    </lineage>
</organism>
<accession>A0A5E4N748</accession>
<name>A0A5E4N748_9HEMI</name>
<dbReference type="Proteomes" id="UP000325440">
    <property type="component" value="Unassembled WGS sequence"/>
</dbReference>
<dbReference type="AlphaFoldDB" id="A0A5E4N748"/>
<evidence type="ECO:0000313" key="1">
    <source>
        <dbReference type="EMBL" id="VVC38345.1"/>
    </source>
</evidence>
<protein>
    <submittedName>
        <fullName evidence="1">Uncharacterized protein</fullName>
    </submittedName>
</protein>
<keyword evidence="2" id="KW-1185">Reference proteome</keyword>
<gene>
    <name evidence="1" type="ORF">CINCED_3A024148</name>
</gene>
<evidence type="ECO:0000313" key="2">
    <source>
        <dbReference type="Proteomes" id="UP000325440"/>
    </source>
</evidence>
<proteinExistence type="predicted"/>
<sequence length="94" mass="10764">MASTTKLHIQLQTMVQILFKSFKIFRRVNIGNNHSDTISNIEIEEKTDAKIDIENAIVKLNCGIGSETFKSPDLLLFKKQRIQTIAKCTVLWNK</sequence>
<reference evidence="1 2" key="1">
    <citation type="submission" date="2019-08" db="EMBL/GenBank/DDBJ databases">
        <authorList>
            <person name="Alioto T."/>
            <person name="Alioto T."/>
            <person name="Gomez Garrido J."/>
        </authorList>
    </citation>
    <scope>NUCLEOTIDE SEQUENCE [LARGE SCALE GENOMIC DNA]</scope>
</reference>